<sequence>MASSIVWSQGARSFIGQRVSRFTTGIAKHHYKSMLRPWKSRKLSQENLNEVVLFNVWPEDFPFPTECFEKLDLTPDSEFYKVPKLGMHVSEGVANKLKMECDIWRYAKLLPKDGNAHLELGAGVYSYFPDDYSPSTVVGYGMNRDEMERNKVLNERHIQDLNIDTRLPYGPAVFDCVTIAFSIQYLTLPHLVLSEAHRLLRPGGILIISYTDRCFETKVTDLWYRSTMLQRSFLCRAYLHYAAAGRWSEIGAGGSYLESDEPLVVMYCVCHLVVGNPPGGQQRELLATLQREMEEVPPTRVEEPASSTGEAHSSTSSSGPQRAPSAKVQDTDHTHDEAIQPHVNTEDEDEDLTPLQVAKDILLELDKCLHESATLANVKRLYKLRHHLKNIQWELAETTDVAYDAGKDPPAQEPANQEEIMVVRQLYKKLEKCICGRIFHRNDHGIAFVASVLTMHPAFIVDAFAAIKLFIPQLPSSVLLGLSKALYRGWKESSGAMKRHIEQAIQAWMDYSLKVDPVLAKKDRRPTELENLLVELYQPILWKQLTVTNWKIRLNAIATLGDAFPICNSTSHADMERTMDMQIRALVSGMTDKHDQVRRIAVTKVCESLAIQWSVISTDYRSVLLYNVINKCAKDKRSAAVRMAVVQGMRRIIRTCAISHQIMGPVLPKIGEMIYDPSPQVRLEYCKLLGDVQNVDGINISEVVEGNQTLANRLVIEHAYAMRKKEKFTQQNVKQAEQERDVHTQIACSLGAILGQNIFRGMDVKALKQVAKANVNIFIALMANCREAEGATPTARIRFAAALFKYGMDIVTKEGERHESLVEAAARDNAVRAKLNHARILFRGVVELLNAEDVHKILHFEVTAKTGSRPAKRAKPKKRSRTQSAEEEDEGEGAAEGIIRQRDDFYQNFLTDYNMTKLLEPSRGCFIEAVEILRLLSPGAYRHVKDKVVRFVKSTSSKSTEKVEVDDGEDQNYYYGMLRLASAWDVSKDAITNLAKRISACSTIINSKADVRRQVEVVNNSLKALNGPLRAILDLRLPSEYLLPLQDPAVELIQSLVDRLPFGLPIEAQGDICSAFSLAIYTLLSVRLQGRPSSSGGGAAAAAPAESDKFLLDVFTELGDCFRNMKPTMRRGVKAEDVADAAPLVHEMGHRYLRHLTTAVFLGGLSSGTAEARMYDIQKTMWEWVIASGWNSKVPVWKTVADLLHQLGFTGVVSTSLVINTLQLNLSHVSTLHPREDEESFIDRMAKVAATKYGYDTQFKDFLRKRVICEGDDEEEYSEEEACHERVWEAFKRVALGPPVNKALAQLLNIEVEEAPAQQEDNKENDPDRVGMLPKQDNHPVEEDLRHRHPPPPLQVLF</sequence>
<keyword evidence="4" id="KW-1185">Reference proteome</keyword>
<reference evidence="3 4" key="1">
    <citation type="submission" date="2008-07" db="EMBL/GenBank/DDBJ databases">
        <authorList>
            <person name="El-Sayed N."/>
            <person name="Caler E."/>
            <person name="Inman J."/>
            <person name="Amedeo P."/>
            <person name="Hass B."/>
            <person name="Wortman J."/>
        </authorList>
    </citation>
    <scope>NUCLEOTIDE SEQUENCE [LARGE SCALE GENOMIC DNA]</scope>
    <source>
        <strain evidence="4">ATCC 50983 / TXsc</strain>
    </source>
</reference>
<dbReference type="CDD" id="cd02440">
    <property type="entry name" value="AdoMet_MTases"/>
    <property type="match status" value="1"/>
</dbReference>
<dbReference type="Pfam" id="PF08241">
    <property type="entry name" value="Methyltransf_11"/>
    <property type="match status" value="1"/>
</dbReference>
<dbReference type="GO" id="GO:0008757">
    <property type="term" value="F:S-adenosylmethionine-dependent methyltransferase activity"/>
    <property type="evidence" value="ECO:0007669"/>
    <property type="project" value="InterPro"/>
</dbReference>
<dbReference type="InterPro" id="IPR016024">
    <property type="entry name" value="ARM-type_fold"/>
</dbReference>
<feature type="compositionally biased region" description="Basic residues" evidence="1">
    <location>
        <begin position="870"/>
        <end position="881"/>
    </location>
</feature>
<dbReference type="InterPro" id="IPR013216">
    <property type="entry name" value="Methyltransf_11"/>
</dbReference>
<evidence type="ECO:0000259" key="2">
    <source>
        <dbReference type="Pfam" id="PF08241"/>
    </source>
</evidence>
<dbReference type="GO" id="GO:0000796">
    <property type="term" value="C:condensin complex"/>
    <property type="evidence" value="ECO:0007669"/>
    <property type="project" value="TreeGrafter"/>
</dbReference>
<dbReference type="Gene3D" id="1.25.10.10">
    <property type="entry name" value="Leucine-rich Repeat Variant"/>
    <property type="match status" value="1"/>
</dbReference>
<feature type="region of interest" description="Disordered" evidence="1">
    <location>
        <begin position="868"/>
        <end position="894"/>
    </location>
</feature>
<evidence type="ECO:0000256" key="1">
    <source>
        <dbReference type="SAM" id="MobiDB-lite"/>
    </source>
</evidence>
<feature type="domain" description="Methyltransferase type 11" evidence="2">
    <location>
        <begin position="133"/>
        <end position="208"/>
    </location>
</feature>
<feature type="region of interest" description="Disordered" evidence="1">
    <location>
        <begin position="1314"/>
        <end position="1358"/>
    </location>
</feature>
<proteinExistence type="predicted"/>
<dbReference type="GeneID" id="9057260"/>
<feature type="region of interest" description="Disordered" evidence="1">
    <location>
        <begin position="294"/>
        <end position="334"/>
    </location>
</feature>
<dbReference type="GO" id="GO:0005634">
    <property type="term" value="C:nucleus"/>
    <property type="evidence" value="ECO:0007669"/>
    <property type="project" value="InterPro"/>
</dbReference>
<name>C5LR51_PERM5</name>
<organism evidence="4">
    <name type="scientific">Perkinsus marinus (strain ATCC 50983 / TXsc)</name>
    <dbReference type="NCBI Taxonomy" id="423536"/>
    <lineage>
        <taxon>Eukaryota</taxon>
        <taxon>Sar</taxon>
        <taxon>Alveolata</taxon>
        <taxon>Perkinsozoa</taxon>
        <taxon>Perkinsea</taxon>
        <taxon>Perkinsida</taxon>
        <taxon>Perkinsidae</taxon>
        <taxon>Perkinsus</taxon>
    </lineage>
</organism>
<evidence type="ECO:0000313" key="3">
    <source>
        <dbReference type="EMBL" id="EER00936.1"/>
    </source>
</evidence>
<dbReference type="InterPro" id="IPR029063">
    <property type="entry name" value="SAM-dependent_MTases_sf"/>
</dbReference>
<accession>C5LR51</accession>
<dbReference type="Pfam" id="PF12422">
    <property type="entry name" value="Condensin2nSMC"/>
    <property type="match status" value="1"/>
</dbReference>
<feature type="compositionally biased region" description="Low complexity" evidence="1">
    <location>
        <begin position="305"/>
        <end position="319"/>
    </location>
</feature>
<dbReference type="EMBL" id="GG684654">
    <property type="protein sequence ID" value="EER00936.1"/>
    <property type="molecule type" value="Genomic_DNA"/>
</dbReference>
<dbReference type="SUPFAM" id="SSF48371">
    <property type="entry name" value="ARM repeat"/>
    <property type="match status" value="1"/>
</dbReference>
<dbReference type="PANTHER" id="PTHR16199:SF4">
    <property type="entry name" value="CONDENSIN-2 COMPLEX SUBUNIT G2"/>
    <property type="match status" value="1"/>
</dbReference>
<evidence type="ECO:0000313" key="4">
    <source>
        <dbReference type="Proteomes" id="UP000007800"/>
    </source>
</evidence>
<dbReference type="OrthoDB" id="2013972at2759"/>
<protein>
    <recommendedName>
        <fullName evidence="2">Methyltransferase type 11 domain-containing protein</fullName>
    </recommendedName>
</protein>
<dbReference type="InterPro" id="IPR011989">
    <property type="entry name" value="ARM-like"/>
</dbReference>
<dbReference type="PANTHER" id="PTHR16199">
    <property type="entry name" value="CONDENSIN-2 COMPLEX SUBUNIT G2"/>
    <property type="match status" value="1"/>
</dbReference>
<dbReference type="RefSeq" id="XP_002768218.1">
    <property type="nucleotide sequence ID" value="XM_002768172.1"/>
</dbReference>
<dbReference type="Proteomes" id="UP000007800">
    <property type="component" value="Unassembled WGS sequence"/>
</dbReference>
<feature type="compositionally biased region" description="Basic and acidic residues" evidence="1">
    <location>
        <begin position="1320"/>
        <end position="1329"/>
    </location>
</feature>
<dbReference type="SUPFAM" id="SSF53335">
    <property type="entry name" value="S-adenosyl-L-methionine-dependent methyltransferases"/>
    <property type="match status" value="1"/>
</dbReference>
<feature type="compositionally biased region" description="Basic and acidic residues" evidence="1">
    <location>
        <begin position="1336"/>
        <end position="1346"/>
    </location>
</feature>
<gene>
    <name evidence="3" type="ORF">Pmar_PMAR003007</name>
</gene>
<dbReference type="GO" id="GO:0000070">
    <property type="term" value="P:mitotic sister chromatid segregation"/>
    <property type="evidence" value="ECO:0007669"/>
    <property type="project" value="TreeGrafter"/>
</dbReference>
<dbReference type="InterPro" id="IPR024741">
    <property type="entry name" value="Condensin2_G2"/>
</dbReference>
<dbReference type="Gene3D" id="3.40.50.150">
    <property type="entry name" value="Vaccinia Virus protein VP39"/>
    <property type="match status" value="1"/>
</dbReference>